<dbReference type="SUPFAM" id="SSF53448">
    <property type="entry name" value="Nucleotide-diphospho-sugar transferases"/>
    <property type="match status" value="1"/>
</dbReference>
<keyword evidence="6 9" id="KW-1133">Transmembrane helix</keyword>
<dbReference type="GO" id="GO:0000271">
    <property type="term" value="P:polysaccharide biosynthetic process"/>
    <property type="evidence" value="ECO:0007669"/>
    <property type="project" value="InterPro"/>
</dbReference>
<keyword evidence="5 9" id="KW-0812">Transmembrane</keyword>
<proteinExistence type="inferred from homology"/>
<keyword evidence="13" id="KW-1185">Reference proteome</keyword>
<dbReference type="CDD" id="cd06442">
    <property type="entry name" value="DPM1_like"/>
    <property type="match status" value="1"/>
</dbReference>
<dbReference type="Proteomes" id="UP000633219">
    <property type="component" value="Unassembled WGS sequence"/>
</dbReference>
<reference evidence="12" key="1">
    <citation type="submission" date="2021-01" db="EMBL/GenBank/DDBJ databases">
        <title>Rhizobium sp. strain KVB221 16S ribosomal RNA gene Genome sequencing and assembly.</title>
        <authorList>
            <person name="Kang M."/>
        </authorList>
    </citation>
    <scope>NUCLEOTIDE SEQUENCE</scope>
    <source>
        <strain evidence="12">KVB221</strain>
    </source>
</reference>
<evidence type="ECO:0000256" key="4">
    <source>
        <dbReference type="ARBA" id="ARBA00022679"/>
    </source>
</evidence>
<dbReference type="GO" id="GO:0016020">
    <property type="term" value="C:membrane"/>
    <property type="evidence" value="ECO:0007669"/>
    <property type="project" value="UniProtKB-SubCell"/>
</dbReference>
<evidence type="ECO:0000256" key="8">
    <source>
        <dbReference type="SAM" id="MobiDB-lite"/>
    </source>
</evidence>
<feature type="transmembrane region" description="Helical" evidence="9">
    <location>
        <begin position="374"/>
        <end position="398"/>
    </location>
</feature>
<evidence type="ECO:0000256" key="6">
    <source>
        <dbReference type="ARBA" id="ARBA00022989"/>
    </source>
</evidence>
<evidence type="ECO:0000313" key="13">
    <source>
        <dbReference type="Proteomes" id="UP000633219"/>
    </source>
</evidence>
<evidence type="ECO:0000259" key="11">
    <source>
        <dbReference type="Pfam" id="PF04138"/>
    </source>
</evidence>
<evidence type="ECO:0000313" key="12">
    <source>
        <dbReference type="EMBL" id="MBL0374407.1"/>
    </source>
</evidence>
<evidence type="ECO:0000256" key="3">
    <source>
        <dbReference type="ARBA" id="ARBA00022676"/>
    </source>
</evidence>
<dbReference type="EMBL" id="JAEQNC010000013">
    <property type="protein sequence ID" value="MBL0374407.1"/>
    <property type="molecule type" value="Genomic_DNA"/>
</dbReference>
<dbReference type="Pfam" id="PF00535">
    <property type="entry name" value="Glycos_transf_2"/>
    <property type="match status" value="1"/>
</dbReference>
<evidence type="ECO:0000256" key="1">
    <source>
        <dbReference type="ARBA" id="ARBA00004141"/>
    </source>
</evidence>
<dbReference type="GO" id="GO:0009247">
    <property type="term" value="P:glycolipid biosynthetic process"/>
    <property type="evidence" value="ECO:0007669"/>
    <property type="project" value="TreeGrafter"/>
</dbReference>
<feature type="transmembrane region" description="Helical" evidence="9">
    <location>
        <begin position="279"/>
        <end position="301"/>
    </location>
</feature>
<dbReference type="PANTHER" id="PTHR43398">
    <property type="entry name" value="DOLICHOL-PHOSPHATE MANNOSYLTRANSFERASE SUBUNIT 1"/>
    <property type="match status" value="1"/>
</dbReference>
<feature type="compositionally biased region" description="Low complexity" evidence="8">
    <location>
        <begin position="1"/>
        <end position="15"/>
    </location>
</feature>
<comment type="similarity">
    <text evidence="2">Belongs to the glycosyltransferase 2 family.</text>
</comment>
<accession>A0A937CRE2</accession>
<evidence type="ECO:0000256" key="2">
    <source>
        <dbReference type="ARBA" id="ARBA00006739"/>
    </source>
</evidence>
<dbReference type="AlphaFoldDB" id="A0A937CRE2"/>
<evidence type="ECO:0000256" key="5">
    <source>
        <dbReference type="ARBA" id="ARBA00022692"/>
    </source>
</evidence>
<comment type="subcellular location">
    <subcellularLocation>
        <location evidence="1">Membrane</location>
        <topology evidence="1">Multi-pass membrane protein</topology>
    </subcellularLocation>
</comment>
<dbReference type="InterPro" id="IPR039528">
    <property type="entry name" value="DPM1-like"/>
</dbReference>
<keyword evidence="7 9" id="KW-0472">Membrane</keyword>
<feature type="region of interest" description="Disordered" evidence="8">
    <location>
        <begin position="1"/>
        <end position="25"/>
    </location>
</feature>
<gene>
    <name evidence="12" type="ORF">JJB09_20545</name>
</gene>
<dbReference type="PANTHER" id="PTHR43398:SF1">
    <property type="entry name" value="DOLICHOL-PHOSPHATE MANNOSYLTRANSFERASE SUBUNIT 1"/>
    <property type="match status" value="1"/>
</dbReference>
<keyword evidence="4" id="KW-0808">Transferase</keyword>
<dbReference type="GO" id="GO:0004582">
    <property type="term" value="F:dolichyl-phosphate beta-D-mannosyltransferase activity"/>
    <property type="evidence" value="ECO:0007669"/>
    <property type="project" value="InterPro"/>
</dbReference>
<feature type="domain" description="GtrA/DPMS transmembrane" evidence="11">
    <location>
        <begin position="282"/>
        <end position="398"/>
    </location>
</feature>
<keyword evidence="3" id="KW-0328">Glycosyltransferase</keyword>
<feature type="transmembrane region" description="Helical" evidence="9">
    <location>
        <begin position="347"/>
        <end position="368"/>
    </location>
</feature>
<evidence type="ECO:0000256" key="7">
    <source>
        <dbReference type="ARBA" id="ARBA00023136"/>
    </source>
</evidence>
<organism evidence="12 13">
    <name type="scientific">Rhizobium setariae</name>
    <dbReference type="NCBI Taxonomy" id="2801340"/>
    <lineage>
        <taxon>Bacteria</taxon>
        <taxon>Pseudomonadati</taxon>
        <taxon>Pseudomonadota</taxon>
        <taxon>Alphaproteobacteria</taxon>
        <taxon>Hyphomicrobiales</taxon>
        <taxon>Rhizobiaceae</taxon>
        <taxon>Rhizobium/Agrobacterium group</taxon>
        <taxon>Rhizobium</taxon>
    </lineage>
</organism>
<name>A0A937CRE2_9HYPH</name>
<feature type="domain" description="Glycosyltransferase 2-like" evidence="10">
    <location>
        <begin position="46"/>
        <end position="211"/>
    </location>
</feature>
<evidence type="ECO:0000256" key="9">
    <source>
        <dbReference type="SAM" id="Phobius"/>
    </source>
</evidence>
<dbReference type="InterPro" id="IPR029044">
    <property type="entry name" value="Nucleotide-diphossugar_trans"/>
</dbReference>
<dbReference type="InterPro" id="IPR001173">
    <property type="entry name" value="Glyco_trans_2-like"/>
</dbReference>
<dbReference type="InterPro" id="IPR007267">
    <property type="entry name" value="GtrA_DPMS_TM"/>
</dbReference>
<evidence type="ECO:0000259" key="10">
    <source>
        <dbReference type="Pfam" id="PF00535"/>
    </source>
</evidence>
<sequence>MVQIGSRSRISGSRSTSAPDKTASGVQAARAVSWPPSIHGPVAELTVVVPTYAERDNIAELVRRLTSILAGIDWEVVFVDDDSPDGTSALAKSIASTDPHIRCIRRVGRRGLSGACIEGILSSSAPVVAVMDADLQHDETLLPQMLQAIHGGADLVVASRYVAGGSAEQGFSGLRRWGSGLATGMARILTGTQVSDPMSGFFMIRREAIEEHAEALAKEGYKLLLDILWTTGKSLKIMELAYRFRERRSGESKLDARVTIDYLGLLFSKLLGGVLPVRFLMFGAVGLSGVGVHLLVLGYALSTLRLSFEWSQLTAVIAAMTWNFILNNQLTYRDARLSGWRFVGGLMMFYLACSIGSIGNVGVASWIYSYHATAWVAGLAGAIIGAVFNYAVSSALIWKRK</sequence>
<protein>
    <submittedName>
        <fullName evidence="12">Glycosyltransferase family 2 protein</fullName>
    </submittedName>
</protein>
<dbReference type="Gene3D" id="3.90.550.10">
    <property type="entry name" value="Spore Coat Polysaccharide Biosynthesis Protein SpsA, Chain A"/>
    <property type="match status" value="1"/>
</dbReference>
<dbReference type="Pfam" id="PF04138">
    <property type="entry name" value="GtrA_DPMS_TM"/>
    <property type="match status" value="1"/>
</dbReference>
<comment type="caution">
    <text evidence="12">The sequence shown here is derived from an EMBL/GenBank/DDBJ whole genome shotgun (WGS) entry which is preliminary data.</text>
</comment>